<evidence type="ECO:0000313" key="3">
    <source>
        <dbReference type="EMBL" id="MBW8268517.1"/>
    </source>
</evidence>
<name>A0ABS7EYS2_9PROT</name>
<dbReference type="EMBL" id="JAHZUY010000004">
    <property type="protein sequence ID" value="MBW8268517.1"/>
    <property type="molecule type" value="Genomic_DNA"/>
</dbReference>
<evidence type="ECO:0000256" key="2">
    <source>
        <dbReference type="SAM" id="SignalP"/>
    </source>
</evidence>
<dbReference type="RefSeq" id="WP_220116020.1">
    <property type="nucleotide sequence ID" value="NZ_JAHZUY010000004.1"/>
</dbReference>
<evidence type="ECO:0008006" key="5">
    <source>
        <dbReference type="Google" id="ProtNLM"/>
    </source>
</evidence>
<reference evidence="3 4" key="1">
    <citation type="submission" date="2021-08" db="EMBL/GenBank/DDBJ databases">
        <title>Caldovatus sediminis gen. nov., sp. nov., a moderately thermophilic bacterium isolated from a hot spring.</title>
        <authorList>
            <person name="Hu C.-J."/>
            <person name="Li W.-J."/>
            <person name="Xian W.-D."/>
        </authorList>
    </citation>
    <scope>NUCLEOTIDE SEQUENCE [LARGE SCALE GENOMIC DNA]</scope>
    <source>
        <strain evidence="3 4">SYSU G05006</strain>
    </source>
</reference>
<protein>
    <recommendedName>
        <fullName evidence="5">DUF3106 domain-containing protein</fullName>
    </recommendedName>
</protein>
<evidence type="ECO:0000313" key="4">
    <source>
        <dbReference type="Proteomes" id="UP001519924"/>
    </source>
</evidence>
<evidence type="ECO:0000256" key="1">
    <source>
        <dbReference type="SAM" id="MobiDB-lite"/>
    </source>
</evidence>
<dbReference type="Proteomes" id="UP001519924">
    <property type="component" value="Unassembled WGS sequence"/>
</dbReference>
<organism evidence="3 4">
    <name type="scientific">Caldovatus aquaticus</name>
    <dbReference type="NCBI Taxonomy" id="2865671"/>
    <lineage>
        <taxon>Bacteria</taxon>
        <taxon>Pseudomonadati</taxon>
        <taxon>Pseudomonadota</taxon>
        <taxon>Alphaproteobacteria</taxon>
        <taxon>Acetobacterales</taxon>
        <taxon>Roseomonadaceae</taxon>
        <taxon>Caldovatus</taxon>
    </lineage>
</organism>
<sequence length="107" mass="11354">MQRRLLLAFLLAGGPAGAALAQPAARRGARHDQVLEQDFDALPPGAKDRVVAAFRAGTPNLDEAAIRERWNAMTPGQRGEVLTRRAGRGPDERPRGSGPRRAGPPAG</sequence>
<keyword evidence="2" id="KW-0732">Signal</keyword>
<feature type="chain" id="PRO_5045050244" description="DUF3106 domain-containing protein" evidence="2">
    <location>
        <begin position="22"/>
        <end position="107"/>
    </location>
</feature>
<feature type="compositionally biased region" description="Low complexity" evidence="1">
    <location>
        <begin position="96"/>
        <end position="107"/>
    </location>
</feature>
<feature type="region of interest" description="Disordered" evidence="1">
    <location>
        <begin position="71"/>
        <end position="107"/>
    </location>
</feature>
<accession>A0ABS7EYS2</accession>
<proteinExistence type="predicted"/>
<keyword evidence="4" id="KW-1185">Reference proteome</keyword>
<feature type="signal peptide" evidence="2">
    <location>
        <begin position="1"/>
        <end position="21"/>
    </location>
</feature>
<gene>
    <name evidence="3" type="ORF">K1J50_03360</name>
</gene>
<comment type="caution">
    <text evidence="3">The sequence shown here is derived from an EMBL/GenBank/DDBJ whole genome shotgun (WGS) entry which is preliminary data.</text>
</comment>